<feature type="domain" description="HTH lysR-type" evidence="5">
    <location>
        <begin position="1"/>
        <end position="58"/>
    </location>
</feature>
<dbReference type="Pfam" id="PF00126">
    <property type="entry name" value="HTH_1"/>
    <property type="match status" value="1"/>
</dbReference>
<evidence type="ECO:0000313" key="6">
    <source>
        <dbReference type="EMBL" id="RKT68008.1"/>
    </source>
</evidence>
<dbReference type="PROSITE" id="PS50931">
    <property type="entry name" value="HTH_LYSR"/>
    <property type="match status" value="1"/>
</dbReference>
<dbReference type="OrthoDB" id="8417889at2"/>
<dbReference type="InterPro" id="IPR005119">
    <property type="entry name" value="LysR_subst-bd"/>
</dbReference>
<evidence type="ECO:0000256" key="2">
    <source>
        <dbReference type="ARBA" id="ARBA00023015"/>
    </source>
</evidence>
<proteinExistence type="inferred from homology"/>
<dbReference type="Gene3D" id="1.10.10.10">
    <property type="entry name" value="Winged helix-like DNA-binding domain superfamily/Winged helix DNA-binding domain"/>
    <property type="match status" value="1"/>
</dbReference>
<sequence length="291" mass="30836">MELRQLRVFEAVVRHGTVTEAAGALGLAPSSVSEQVRSLERSLGVAVFDRTATGMRPTPAGDRLVGWARRLLEQAEQARREVTRPAVRLGALETIAASQVPLVLGRLAARRPEVVVDVRSSASRTDLMAEVASGRLEAALVLDTGPALGDLGFPTPSDDSPLAFLDVADVPLVLVGAPGHPLAGRAVPADLGGERLLVSLPNCSFRLAADRWLDAAQRVHAGPVPVMKAWAAQGLGVALLPSFAVTDELASGALVRLDFPVPDLSLRLLWREDREDRPGLRDVLYAVSAVA</sequence>
<dbReference type="GO" id="GO:0003700">
    <property type="term" value="F:DNA-binding transcription factor activity"/>
    <property type="evidence" value="ECO:0007669"/>
    <property type="project" value="InterPro"/>
</dbReference>
<dbReference type="InterPro" id="IPR036390">
    <property type="entry name" value="WH_DNA-bd_sf"/>
</dbReference>
<dbReference type="FunFam" id="1.10.10.10:FF:000001">
    <property type="entry name" value="LysR family transcriptional regulator"/>
    <property type="match status" value="1"/>
</dbReference>
<evidence type="ECO:0000256" key="1">
    <source>
        <dbReference type="ARBA" id="ARBA00009437"/>
    </source>
</evidence>
<gene>
    <name evidence="6" type="ORF">DFJ66_1189</name>
</gene>
<dbReference type="InterPro" id="IPR036388">
    <property type="entry name" value="WH-like_DNA-bd_sf"/>
</dbReference>
<dbReference type="SUPFAM" id="SSF53850">
    <property type="entry name" value="Periplasmic binding protein-like II"/>
    <property type="match status" value="1"/>
</dbReference>
<dbReference type="InterPro" id="IPR000847">
    <property type="entry name" value="LysR_HTH_N"/>
</dbReference>
<comment type="similarity">
    <text evidence="1">Belongs to the LysR transcriptional regulatory family.</text>
</comment>
<reference evidence="6 7" key="1">
    <citation type="submission" date="2018-10" db="EMBL/GenBank/DDBJ databases">
        <title>Sequencing the genomes of 1000 actinobacteria strains.</title>
        <authorList>
            <person name="Klenk H.-P."/>
        </authorList>
    </citation>
    <scope>NUCLEOTIDE SEQUENCE [LARGE SCALE GENOMIC DNA]</scope>
    <source>
        <strain evidence="6 7">DSM 43911</strain>
    </source>
</reference>
<keyword evidence="3 6" id="KW-0238">DNA-binding</keyword>
<dbReference type="EMBL" id="RBXR01000001">
    <property type="protein sequence ID" value="RKT68008.1"/>
    <property type="molecule type" value="Genomic_DNA"/>
</dbReference>
<dbReference type="GO" id="GO:0000976">
    <property type="term" value="F:transcription cis-regulatory region binding"/>
    <property type="evidence" value="ECO:0007669"/>
    <property type="project" value="TreeGrafter"/>
</dbReference>
<dbReference type="Gene3D" id="3.40.190.10">
    <property type="entry name" value="Periplasmic binding protein-like II"/>
    <property type="match status" value="2"/>
</dbReference>
<dbReference type="PANTHER" id="PTHR30126">
    <property type="entry name" value="HTH-TYPE TRANSCRIPTIONAL REGULATOR"/>
    <property type="match status" value="1"/>
</dbReference>
<evidence type="ECO:0000256" key="4">
    <source>
        <dbReference type="ARBA" id="ARBA00023163"/>
    </source>
</evidence>
<dbReference type="AlphaFoldDB" id="A0A495X8Y6"/>
<name>A0A495X8Y6_9PSEU</name>
<dbReference type="RefSeq" id="WP_121230733.1">
    <property type="nucleotide sequence ID" value="NZ_JBIUBA010000013.1"/>
</dbReference>
<dbReference type="Pfam" id="PF03466">
    <property type="entry name" value="LysR_substrate"/>
    <property type="match status" value="1"/>
</dbReference>
<accession>A0A495X8Y6</accession>
<organism evidence="6 7">
    <name type="scientific">Saccharothrix variisporea</name>
    <dbReference type="NCBI Taxonomy" id="543527"/>
    <lineage>
        <taxon>Bacteria</taxon>
        <taxon>Bacillati</taxon>
        <taxon>Actinomycetota</taxon>
        <taxon>Actinomycetes</taxon>
        <taxon>Pseudonocardiales</taxon>
        <taxon>Pseudonocardiaceae</taxon>
        <taxon>Saccharothrix</taxon>
    </lineage>
</organism>
<evidence type="ECO:0000256" key="3">
    <source>
        <dbReference type="ARBA" id="ARBA00023125"/>
    </source>
</evidence>
<comment type="caution">
    <text evidence="6">The sequence shown here is derived from an EMBL/GenBank/DDBJ whole genome shotgun (WGS) entry which is preliminary data.</text>
</comment>
<keyword evidence="7" id="KW-1185">Reference proteome</keyword>
<dbReference type="CDD" id="cd05466">
    <property type="entry name" value="PBP2_LTTR_substrate"/>
    <property type="match status" value="1"/>
</dbReference>
<dbReference type="Proteomes" id="UP000272729">
    <property type="component" value="Unassembled WGS sequence"/>
</dbReference>
<keyword evidence="4" id="KW-0804">Transcription</keyword>
<evidence type="ECO:0000259" key="5">
    <source>
        <dbReference type="PROSITE" id="PS50931"/>
    </source>
</evidence>
<dbReference type="SUPFAM" id="SSF46785">
    <property type="entry name" value="Winged helix' DNA-binding domain"/>
    <property type="match status" value="1"/>
</dbReference>
<evidence type="ECO:0000313" key="7">
    <source>
        <dbReference type="Proteomes" id="UP000272729"/>
    </source>
</evidence>
<protein>
    <submittedName>
        <fullName evidence="6">DNA-binding transcriptional LysR family regulator</fullName>
    </submittedName>
</protein>
<keyword evidence="2" id="KW-0805">Transcription regulation</keyword>
<dbReference type="PANTHER" id="PTHR30126:SF39">
    <property type="entry name" value="HTH-TYPE TRANSCRIPTIONAL REGULATOR CYSL"/>
    <property type="match status" value="1"/>
</dbReference>